<dbReference type="Proteomes" id="UP000180252">
    <property type="component" value="Unassembled WGS sequence"/>
</dbReference>
<sequence>MKKQNIEDLFSSMENFSSVPPPELWSQIEEKLDQPKKKKKKAILWWSAAACLLLGLLLPSVLHFTSTSAIKTVKNGSIENNSVVLDEKEDNENSNRTIQSKENNAVVNTPQQESNHTVSNSSLKNSTNSSELSIKNHNQKTAVAHSDVTNKANSGNANLNSTLQKKNEDHTATQKVIVSAKTNTAHSNPSNAFNSASTNQFLNPKGKSSNQNVAEKVYTISKNNGLGSYSKNYPISADKKAANQIVAEQTFSAGKANPFYPNSKNKVSASVFEEQLPAKNNISTALSAVNPLSDKHQKTAIENAFPGRELTGNSKNNSKFSTVLSKQDSVQLAELQNLEKGIINPEEKNEKEKKTTISKGERWAVEVFAGLANSENYKNDKTLGNVNDSKQGSTYGVKTKYKINKKWAVGSGFKINELGQSVADVSYISNGPPNAAMTSNDYFNQNATVVAAAPQISTSSGYIFVSKNTTNALKQNNIESNSIESGNLDQNLRYIEMPLEVSYSVFSKNRTNININTGGFVGKLISNNMALNGNSIGQNVNANDFIYGSTLSSTLQYRVYKKTSVFVEPAMNYYVNPLSSQSFNQFQWGLNFGLNVTF</sequence>
<protein>
    <recommendedName>
        <fullName evidence="7">Outer membrane protein beta-barrel domain-containing protein</fullName>
    </recommendedName>
</protein>
<keyword evidence="2" id="KW-0472">Membrane</keyword>
<reference evidence="4 6" key="3">
    <citation type="submission" date="2016-11" db="EMBL/GenBank/DDBJ databases">
        <title>Whole genomes of Flavobacteriaceae.</title>
        <authorList>
            <person name="Stine C."/>
            <person name="Li C."/>
            <person name="Tadesse D."/>
        </authorList>
    </citation>
    <scope>NUCLEOTIDE SEQUENCE [LARGE SCALE GENOMIC DNA]</scope>
    <source>
        <strain evidence="4 6">ATCC BAA-2541</strain>
    </source>
</reference>
<evidence type="ECO:0000313" key="6">
    <source>
        <dbReference type="Proteomes" id="UP000198319"/>
    </source>
</evidence>
<evidence type="ECO:0008006" key="7">
    <source>
        <dbReference type="Google" id="ProtNLM"/>
    </source>
</evidence>
<gene>
    <name evidence="4" type="ORF">B0A71_13340</name>
    <name evidence="3" type="ORF">BHE19_11535</name>
</gene>
<dbReference type="OrthoDB" id="1113942at2"/>
<name>A0A1S1J7S3_9FLAO</name>
<comment type="caution">
    <text evidence="3">The sequence shown here is derived from an EMBL/GenBank/DDBJ whole genome shotgun (WGS) entry which is preliminary data.</text>
</comment>
<evidence type="ECO:0000256" key="1">
    <source>
        <dbReference type="SAM" id="MobiDB-lite"/>
    </source>
</evidence>
<dbReference type="RefSeq" id="WP_070907593.1">
    <property type="nucleotide sequence ID" value="NZ_MIKE01000024.1"/>
</dbReference>
<feature type="transmembrane region" description="Helical" evidence="2">
    <location>
        <begin position="43"/>
        <end position="62"/>
    </location>
</feature>
<dbReference type="AlphaFoldDB" id="A0A1S1J7S3"/>
<proteinExistence type="predicted"/>
<keyword evidence="6" id="KW-1185">Reference proteome</keyword>
<feature type="region of interest" description="Disordered" evidence="1">
    <location>
        <begin position="87"/>
        <end position="172"/>
    </location>
</feature>
<feature type="compositionally biased region" description="Polar residues" evidence="1">
    <location>
        <begin position="94"/>
        <end position="118"/>
    </location>
</feature>
<keyword evidence="2" id="KW-1133">Transmembrane helix</keyword>
<feature type="compositionally biased region" description="Polar residues" evidence="1">
    <location>
        <begin position="135"/>
        <end position="164"/>
    </location>
</feature>
<dbReference type="EMBL" id="MUHG01000018">
    <property type="protein sequence ID" value="OXB19513.1"/>
    <property type="molecule type" value="Genomic_DNA"/>
</dbReference>
<dbReference type="STRING" id="1278819.BHE19_11535"/>
<dbReference type="EMBL" id="MIKE01000024">
    <property type="protein sequence ID" value="OHT44353.1"/>
    <property type="molecule type" value="Genomic_DNA"/>
</dbReference>
<keyword evidence="2" id="KW-0812">Transmembrane</keyword>
<reference evidence="3" key="1">
    <citation type="submission" date="2016-09" db="EMBL/GenBank/DDBJ databases">
        <authorList>
            <person name="Capua I."/>
            <person name="De Benedictis P."/>
            <person name="Joannis T."/>
            <person name="Lombin L.H."/>
            <person name="Cattoli G."/>
        </authorList>
    </citation>
    <scope>NUCLEOTIDE SEQUENCE [LARGE SCALE GENOMIC DNA]</scope>
    <source>
        <strain evidence="3">MSU</strain>
    </source>
</reference>
<evidence type="ECO:0000256" key="2">
    <source>
        <dbReference type="SAM" id="Phobius"/>
    </source>
</evidence>
<evidence type="ECO:0000313" key="3">
    <source>
        <dbReference type="EMBL" id="OHT44353.1"/>
    </source>
</evidence>
<organism evidence="3 5">
    <name type="scientific">Flavobacterium tructae</name>
    <dbReference type="NCBI Taxonomy" id="1114873"/>
    <lineage>
        <taxon>Bacteria</taxon>
        <taxon>Pseudomonadati</taxon>
        <taxon>Bacteroidota</taxon>
        <taxon>Flavobacteriia</taxon>
        <taxon>Flavobacteriales</taxon>
        <taxon>Flavobacteriaceae</taxon>
        <taxon>Flavobacterium</taxon>
    </lineage>
</organism>
<feature type="compositionally biased region" description="Low complexity" evidence="1">
    <location>
        <begin position="119"/>
        <end position="133"/>
    </location>
</feature>
<evidence type="ECO:0000313" key="4">
    <source>
        <dbReference type="EMBL" id="OXB19513.1"/>
    </source>
</evidence>
<accession>A0A1S1J7S3</accession>
<reference evidence="5" key="2">
    <citation type="submission" date="2016-09" db="EMBL/GenBank/DDBJ databases">
        <authorList>
            <person name="Chen S."/>
            <person name="Walker E."/>
        </authorList>
    </citation>
    <scope>NUCLEOTIDE SEQUENCE [LARGE SCALE GENOMIC DNA]</scope>
    <source>
        <strain evidence="5">MSU</strain>
    </source>
</reference>
<evidence type="ECO:0000313" key="5">
    <source>
        <dbReference type="Proteomes" id="UP000180252"/>
    </source>
</evidence>
<dbReference type="Proteomes" id="UP000198319">
    <property type="component" value="Unassembled WGS sequence"/>
</dbReference>